<feature type="chain" id="PRO_5036208932" evidence="2">
    <location>
        <begin position="26"/>
        <end position="195"/>
    </location>
</feature>
<dbReference type="OrthoDB" id="6362285at2759"/>
<dbReference type="Proteomes" id="UP000677054">
    <property type="component" value="Unassembled WGS sequence"/>
</dbReference>
<dbReference type="PANTHER" id="PTHR23220">
    <property type="entry name" value="INTEGRIN ALPHA"/>
    <property type="match status" value="1"/>
</dbReference>
<reference evidence="3" key="1">
    <citation type="submission" date="2020-11" db="EMBL/GenBank/DDBJ databases">
        <authorList>
            <person name="Tran Van P."/>
        </authorList>
    </citation>
    <scope>NUCLEOTIDE SEQUENCE</scope>
</reference>
<dbReference type="GO" id="GO:0007160">
    <property type="term" value="P:cell-matrix adhesion"/>
    <property type="evidence" value="ECO:0007669"/>
    <property type="project" value="TreeGrafter"/>
</dbReference>
<name>A0A7R8X065_9CRUS</name>
<proteinExistence type="predicted"/>
<organism evidence="3">
    <name type="scientific">Darwinula stevensoni</name>
    <dbReference type="NCBI Taxonomy" id="69355"/>
    <lineage>
        <taxon>Eukaryota</taxon>
        <taxon>Metazoa</taxon>
        <taxon>Ecdysozoa</taxon>
        <taxon>Arthropoda</taxon>
        <taxon>Crustacea</taxon>
        <taxon>Oligostraca</taxon>
        <taxon>Ostracoda</taxon>
        <taxon>Podocopa</taxon>
        <taxon>Podocopida</taxon>
        <taxon>Darwinulocopina</taxon>
        <taxon>Darwinuloidea</taxon>
        <taxon>Darwinulidae</taxon>
        <taxon>Darwinula</taxon>
    </lineage>
</organism>
<keyword evidence="2" id="KW-0732">Signal</keyword>
<dbReference type="PANTHER" id="PTHR23220:SF133">
    <property type="entry name" value="INTEGRIN ALPHA-PS2"/>
    <property type="match status" value="1"/>
</dbReference>
<protein>
    <submittedName>
        <fullName evidence="3">Uncharacterized protein</fullName>
    </submittedName>
</protein>
<keyword evidence="4" id="KW-1185">Reference proteome</keyword>
<dbReference type="InterPro" id="IPR028994">
    <property type="entry name" value="Integrin_alpha_N"/>
</dbReference>
<gene>
    <name evidence="3" type="ORF">DSTB1V02_LOCUS1292</name>
</gene>
<dbReference type="EMBL" id="LR899635">
    <property type="protein sequence ID" value="CAD7241292.1"/>
    <property type="molecule type" value="Genomic_DNA"/>
</dbReference>
<dbReference type="PROSITE" id="PS51257">
    <property type="entry name" value="PROKAR_LIPOPROTEIN"/>
    <property type="match status" value="1"/>
</dbReference>
<dbReference type="GO" id="GO:0005178">
    <property type="term" value="F:integrin binding"/>
    <property type="evidence" value="ECO:0007669"/>
    <property type="project" value="TreeGrafter"/>
</dbReference>
<dbReference type="AlphaFoldDB" id="A0A7R8X065"/>
<dbReference type="GO" id="GO:0033627">
    <property type="term" value="P:cell adhesion mediated by integrin"/>
    <property type="evidence" value="ECO:0007669"/>
    <property type="project" value="TreeGrafter"/>
</dbReference>
<dbReference type="GO" id="GO:0009897">
    <property type="term" value="C:external side of plasma membrane"/>
    <property type="evidence" value="ECO:0007669"/>
    <property type="project" value="TreeGrafter"/>
</dbReference>
<evidence type="ECO:0000313" key="4">
    <source>
        <dbReference type="Proteomes" id="UP000677054"/>
    </source>
</evidence>
<accession>A0A7R8X065</accession>
<dbReference type="GO" id="GO:0007229">
    <property type="term" value="P:integrin-mediated signaling pathway"/>
    <property type="evidence" value="ECO:0007669"/>
    <property type="project" value="TreeGrafter"/>
</dbReference>
<dbReference type="InterPro" id="IPR013519">
    <property type="entry name" value="Int_alpha_beta-p"/>
</dbReference>
<feature type="signal peptide" evidence="2">
    <location>
        <begin position="1"/>
        <end position="25"/>
    </location>
</feature>
<dbReference type="GO" id="GO:0008305">
    <property type="term" value="C:integrin complex"/>
    <property type="evidence" value="ECO:0007669"/>
    <property type="project" value="TreeGrafter"/>
</dbReference>
<dbReference type="SMART" id="SM00191">
    <property type="entry name" value="Int_alpha"/>
    <property type="match status" value="1"/>
</dbReference>
<dbReference type="SUPFAM" id="SSF69318">
    <property type="entry name" value="Integrin alpha N-terminal domain"/>
    <property type="match status" value="1"/>
</dbReference>
<evidence type="ECO:0000313" key="3">
    <source>
        <dbReference type="EMBL" id="CAD7241292.1"/>
    </source>
</evidence>
<dbReference type="PROSITE" id="PS51470">
    <property type="entry name" value="FG_GAP"/>
    <property type="match status" value="1"/>
</dbReference>
<sequence length="195" mass="21881">MEWRTWLWVLVVMCSCDVWLRVAVGFNLDIENSRIYKGKSNTMFGFSVAQHVSRGESWLLVGAPRAQTKQPGVIRGGAVYKCEASRQGYTCQDEIPFDRADQKTLFESPGGHHGHYIRRRIAIRNTMQFELQVLSLGGLPGKRGTESRVKCDLPALSLPGRRGCTKTETRADGEIPRIRRASSEPLVLRGPPLRA</sequence>
<dbReference type="Gene3D" id="2.130.10.130">
    <property type="entry name" value="Integrin alpha, N-terminal"/>
    <property type="match status" value="1"/>
</dbReference>
<evidence type="ECO:0000256" key="1">
    <source>
        <dbReference type="PROSITE-ProRule" id="PRU00803"/>
    </source>
</evidence>
<evidence type="ECO:0000256" key="2">
    <source>
        <dbReference type="SAM" id="SignalP"/>
    </source>
</evidence>
<dbReference type="EMBL" id="CAJPEV010000118">
    <property type="protein sequence ID" value="CAG0880875.1"/>
    <property type="molecule type" value="Genomic_DNA"/>
</dbReference>
<feature type="repeat" description="FG-GAP" evidence="1">
    <location>
        <begin position="27"/>
        <end position="91"/>
    </location>
</feature>
<dbReference type="GO" id="GO:0098609">
    <property type="term" value="P:cell-cell adhesion"/>
    <property type="evidence" value="ECO:0007669"/>
    <property type="project" value="TreeGrafter"/>
</dbReference>